<dbReference type="PROSITE" id="PS51464">
    <property type="entry name" value="SIS"/>
    <property type="match status" value="1"/>
</dbReference>
<organism evidence="9">
    <name type="scientific">marine sediment metagenome</name>
    <dbReference type="NCBI Taxonomy" id="412755"/>
    <lineage>
        <taxon>unclassified sequences</taxon>
        <taxon>metagenomes</taxon>
        <taxon>ecological metagenomes</taxon>
    </lineage>
</organism>
<keyword evidence="3" id="KW-0312">Gluconeogenesis</keyword>
<dbReference type="InterPro" id="IPR035476">
    <property type="entry name" value="SIS_PGI_1"/>
</dbReference>
<keyword evidence="4" id="KW-0963">Cytoplasm</keyword>
<dbReference type="PANTHER" id="PTHR11469">
    <property type="entry name" value="GLUCOSE-6-PHOSPHATE ISOMERASE"/>
    <property type="match status" value="1"/>
</dbReference>
<dbReference type="GO" id="GO:0006096">
    <property type="term" value="P:glycolytic process"/>
    <property type="evidence" value="ECO:0007669"/>
    <property type="project" value="UniProtKB-UniPathway"/>
</dbReference>
<keyword evidence="5" id="KW-0324">Glycolysis</keyword>
<dbReference type="GO" id="GO:0048029">
    <property type="term" value="F:monosaccharide binding"/>
    <property type="evidence" value="ECO:0007669"/>
    <property type="project" value="TreeGrafter"/>
</dbReference>
<feature type="non-terminal residue" evidence="9">
    <location>
        <position position="191"/>
    </location>
</feature>
<evidence type="ECO:0000259" key="8">
    <source>
        <dbReference type="PROSITE" id="PS51464"/>
    </source>
</evidence>
<dbReference type="FunFam" id="3.40.50.10490:FF:000016">
    <property type="entry name" value="Glucose-6-phosphate isomerase"/>
    <property type="match status" value="1"/>
</dbReference>
<evidence type="ECO:0000256" key="5">
    <source>
        <dbReference type="ARBA" id="ARBA00023152"/>
    </source>
</evidence>
<gene>
    <name evidence="9" type="ORF">S01H1_36973</name>
</gene>
<dbReference type="PROSITE" id="PS51463">
    <property type="entry name" value="P_GLUCOSE_ISOMERASE_3"/>
    <property type="match status" value="1"/>
</dbReference>
<comment type="pathway">
    <text evidence="1">Carbohydrate degradation; glycolysis; D-glyceraldehyde 3-phosphate and glycerone phosphate from D-glucose: step 2/4.</text>
</comment>
<proteinExistence type="inferred from homology"/>
<dbReference type="InterPro" id="IPR001672">
    <property type="entry name" value="G6P_Isomerase"/>
</dbReference>
<accession>X0USM1</accession>
<dbReference type="SUPFAM" id="SSF53697">
    <property type="entry name" value="SIS domain"/>
    <property type="match status" value="1"/>
</dbReference>
<dbReference type="Gene3D" id="3.40.50.10490">
    <property type="entry name" value="Glucose-6-phosphate isomerase like protein, domain 1"/>
    <property type="match status" value="1"/>
</dbReference>
<dbReference type="PANTHER" id="PTHR11469:SF1">
    <property type="entry name" value="GLUCOSE-6-PHOSPHATE ISOMERASE"/>
    <property type="match status" value="1"/>
</dbReference>
<evidence type="ECO:0000256" key="7">
    <source>
        <dbReference type="ARBA" id="ARBA00029321"/>
    </source>
</evidence>
<dbReference type="InterPro" id="IPR018189">
    <property type="entry name" value="Phosphoglucose_isomerase_CS"/>
</dbReference>
<dbReference type="EMBL" id="BARS01023205">
    <property type="protein sequence ID" value="GAG08844.1"/>
    <property type="molecule type" value="Genomic_DNA"/>
</dbReference>
<dbReference type="GO" id="GO:0051156">
    <property type="term" value="P:glucose 6-phosphate metabolic process"/>
    <property type="evidence" value="ECO:0007669"/>
    <property type="project" value="TreeGrafter"/>
</dbReference>
<dbReference type="InterPro" id="IPR001347">
    <property type="entry name" value="SIS_dom"/>
</dbReference>
<evidence type="ECO:0000256" key="4">
    <source>
        <dbReference type="ARBA" id="ARBA00022490"/>
    </source>
</evidence>
<comment type="catalytic activity">
    <reaction evidence="7">
        <text>alpha-D-glucose 6-phosphate = beta-D-fructose 6-phosphate</text>
        <dbReference type="Rhea" id="RHEA:11816"/>
        <dbReference type="ChEBI" id="CHEBI:57634"/>
        <dbReference type="ChEBI" id="CHEBI:58225"/>
        <dbReference type="EC" id="5.3.1.9"/>
    </reaction>
</comment>
<comment type="similarity">
    <text evidence="2">Belongs to the GPI family.</text>
</comment>
<dbReference type="GO" id="GO:0097367">
    <property type="term" value="F:carbohydrate derivative binding"/>
    <property type="evidence" value="ECO:0007669"/>
    <property type="project" value="InterPro"/>
</dbReference>
<dbReference type="CDD" id="cd05015">
    <property type="entry name" value="SIS_PGI_1"/>
    <property type="match status" value="1"/>
</dbReference>
<dbReference type="GO" id="GO:0004347">
    <property type="term" value="F:glucose-6-phosphate isomerase activity"/>
    <property type="evidence" value="ECO:0007669"/>
    <property type="project" value="UniProtKB-EC"/>
</dbReference>
<dbReference type="PRINTS" id="PR00662">
    <property type="entry name" value="G6PISOMERASE"/>
</dbReference>
<protein>
    <recommendedName>
        <fullName evidence="8">SIS domain-containing protein</fullName>
    </recommendedName>
</protein>
<sequence length="191" mass="21212">MELLQKKTGLGNDFLGWMDLPVSYDLQTLSRFHDLSNEFRNKIDFLVVIGIGGSYLGARAIADALSDNFSFVKEKKPTPKILFAGHHLSEEYLYELMEFLNDQSYGIVIISKSGTTTEPALAFRLLKNHLQSKVGPDEAIKRIIAITDAKKGALRQMSELEGYQTFIIPDDVGGRFSVFSPVGLLPLSIIG</sequence>
<evidence type="ECO:0000313" key="9">
    <source>
        <dbReference type="EMBL" id="GAG08844.1"/>
    </source>
</evidence>
<evidence type="ECO:0000256" key="1">
    <source>
        <dbReference type="ARBA" id="ARBA00004926"/>
    </source>
</evidence>
<comment type="caution">
    <text evidence="9">The sequence shown here is derived from an EMBL/GenBank/DDBJ whole genome shotgun (WGS) entry which is preliminary data.</text>
</comment>
<evidence type="ECO:0000256" key="3">
    <source>
        <dbReference type="ARBA" id="ARBA00022432"/>
    </source>
</evidence>
<evidence type="ECO:0000256" key="2">
    <source>
        <dbReference type="ARBA" id="ARBA00006604"/>
    </source>
</evidence>
<feature type="domain" description="SIS" evidence="8">
    <location>
        <begin position="35"/>
        <end position="191"/>
    </location>
</feature>
<reference evidence="9" key="1">
    <citation type="journal article" date="2014" name="Front. Microbiol.">
        <title>High frequency of phylogenetically diverse reductive dehalogenase-homologous genes in deep subseafloor sedimentary metagenomes.</title>
        <authorList>
            <person name="Kawai M."/>
            <person name="Futagami T."/>
            <person name="Toyoda A."/>
            <person name="Takaki Y."/>
            <person name="Nishi S."/>
            <person name="Hori S."/>
            <person name="Arai W."/>
            <person name="Tsubouchi T."/>
            <person name="Morono Y."/>
            <person name="Uchiyama I."/>
            <person name="Ito T."/>
            <person name="Fujiyama A."/>
            <person name="Inagaki F."/>
            <person name="Takami H."/>
        </authorList>
    </citation>
    <scope>NUCLEOTIDE SEQUENCE</scope>
    <source>
        <strain evidence="9">Expedition CK06-06</strain>
    </source>
</reference>
<dbReference type="Pfam" id="PF00342">
    <property type="entry name" value="PGI"/>
    <property type="match status" value="1"/>
</dbReference>
<evidence type="ECO:0000256" key="6">
    <source>
        <dbReference type="ARBA" id="ARBA00023235"/>
    </source>
</evidence>
<dbReference type="UniPathway" id="UPA00109">
    <property type="reaction ID" value="UER00181"/>
</dbReference>
<dbReference type="GO" id="GO:0006094">
    <property type="term" value="P:gluconeogenesis"/>
    <property type="evidence" value="ECO:0007669"/>
    <property type="project" value="UniProtKB-KW"/>
</dbReference>
<dbReference type="PROSITE" id="PS00765">
    <property type="entry name" value="P_GLUCOSE_ISOMERASE_1"/>
    <property type="match status" value="1"/>
</dbReference>
<dbReference type="InterPro" id="IPR046348">
    <property type="entry name" value="SIS_dom_sf"/>
</dbReference>
<keyword evidence="6" id="KW-0413">Isomerase</keyword>
<dbReference type="AlphaFoldDB" id="X0USM1"/>
<name>X0USM1_9ZZZZ</name>
<dbReference type="GO" id="GO:0005829">
    <property type="term" value="C:cytosol"/>
    <property type="evidence" value="ECO:0007669"/>
    <property type="project" value="TreeGrafter"/>
</dbReference>